<dbReference type="GO" id="GO:0008168">
    <property type="term" value="F:methyltransferase activity"/>
    <property type="evidence" value="ECO:0007669"/>
    <property type="project" value="UniProtKB-KW"/>
</dbReference>
<dbReference type="GO" id="GO:0032259">
    <property type="term" value="P:methylation"/>
    <property type="evidence" value="ECO:0007669"/>
    <property type="project" value="UniProtKB-KW"/>
</dbReference>
<keyword evidence="1" id="KW-0808">Transferase</keyword>
<dbReference type="Proteomes" id="UP001348641">
    <property type="component" value="Unassembled WGS sequence"/>
</dbReference>
<dbReference type="RefSeq" id="WP_330157118.1">
    <property type="nucleotide sequence ID" value="NZ_BAAAJA010000011.1"/>
</dbReference>
<protein>
    <submittedName>
        <fullName evidence="1">Class I SAM-dependent methyltransferase</fullName>
        <ecNumber evidence="1">2.1.-.-</ecNumber>
    </submittedName>
</protein>
<dbReference type="Gene3D" id="3.40.50.150">
    <property type="entry name" value="Vaccinia Virus protein VP39"/>
    <property type="match status" value="1"/>
</dbReference>
<dbReference type="CDD" id="cd02440">
    <property type="entry name" value="AdoMet_MTases"/>
    <property type="match status" value="1"/>
</dbReference>
<dbReference type="EC" id="2.1.-.-" evidence="1"/>
<name>A0ABU7KKS0_9ACTN</name>
<reference evidence="1 2" key="1">
    <citation type="submission" date="2023-07" db="EMBL/GenBank/DDBJ databases">
        <authorList>
            <person name="Girao M."/>
            <person name="Carvalho M.F."/>
        </authorList>
    </citation>
    <scope>NUCLEOTIDE SEQUENCE [LARGE SCALE GENOMIC DNA]</scope>
    <source>
        <strain evidence="1 2">66/93</strain>
    </source>
</reference>
<dbReference type="InterPro" id="IPR029063">
    <property type="entry name" value="SAM-dependent_MTases_sf"/>
</dbReference>
<dbReference type="EMBL" id="JAUUCC010000008">
    <property type="protein sequence ID" value="MEE2049861.1"/>
    <property type="molecule type" value="Genomic_DNA"/>
</dbReference>
<sequence length="246" mass="26951">MPEHNDPYARSGQYIDIMIAGWWEHHGETLVEALGELPSDAGPVVDAGAGGGHGTRLVAAALPEARILAVEPSLPLRTVLLSRISEDADLRDRVTVDGDDLLSAYLPDRIGGMVMANLLGHFSPHERDRLWEDLAPRLAPGAFILLNLAAPLKPERVERARMSEVRLGDRSYVGWAAAEPSGPERVNWHMTYEIHGDGRVLASDDVRYDWWTITEDALRAETSPHGLRAVPHGPSEAGLYKLLPEG</sequence>
<proteinExistence type="predicted"/>
<comment type="caution">
    <text evidence="1">The sequence shown here is derived from an EMBL/GenBank/DDBJ whole genome shotgun (WGS) entry which is preliminary data.</text>
</comment>
<accession>A0ABU7KKS0</accession>
<dbReference type="SUPFAM" id="SSF53335">
    <property type="entry name" value="S-adenosyl-L-methionine-dependent methyltransferases"/>
    <property type="match status" value="1"/>
</dbReference>
<evidence type="ECO:0000313" key="1">
    <source>
        <dbReference type="EMBL" id="MEE2049861.1"/>
    </source>
</evidence>
<organism evidence="1 2">
    <name type="scientific">Nocardiopsis tropica</name>
    <dbReference type="NCBI Taxonomy" id="109330"/>
    <lineage>
        <taxon>Bacteria</taxon>
        <taxon>Bacillati</taxon>
        <taxon>Actinomycetota</taxon>
        <taxon>Actinomycetes</taxon>
        <taxon>Streptosporangiales</taxon>
        <taxon>Nocardiopsidaceae</taxon>
        <taxon>Nocardiopsis</taxon>
    </lineage>
</organism>
<gene>
    <name evidence="1" type="ORF">Q8A49_05065</name>
</gene>
<keyword evidence="1" id="KW-0489">Methyltransferase</keyword>
<evidence type="ECO:0000313" key="2">
    <source>
        <dbReference type="Proteomes" id="UP001348641"/>
    </source>
</evidence>